<dbReference type="Gene3D" id="3.30.450.20">
    <property type="entry name" value="PAS domain"/>
    <property type="match status" value="1"/>
</dbReference>
<dbReference type="PROSITE" id="PS50113">
    <property type="entry name" value="PAC"/>
    <property type="match status" value="1"/>
</dbReference>
<sequence length="177" mass="20246">MNKQRIRELDPDKQKIKMLDGIINFSFDGLWISDGEGKVLRVNKASEKMNGIKASEVVGKNVRDLIKEGFFDKSVTLEVLEKKTSVTILQKVKNGKTILVTGNPIFDDEGNIELVVVNERDITYLNEIRDKLKESQSLTKKYQCELSKIHLKNLEKDNIIFKSEAMEKVMQTALRVC</sequence>
<dbReference type="PROSITE" id="PS50112">
    <property type="entry name" value="PAS"/>
    <property type="match status" value="1"/>
</dbReference>
<dbReference type="CDD" id="cd00130">
    <property type="entry name" value="PAS"/>
    <property type="match status" value="1"/>
</dbReference>
<dbReference type="EMBL" id="QMQA01000119">
    <property type="protein sequence ID" value="RLE13067.1"/>
    <property type="molecule type" value="Genomic_DNA"/>
</dbReference>
<dbReference type="Proteomes" id="UP000280417">
    <property type="component" value="Unassembled WGS sequence"/>
</dbReference>
<comment type="caution">
    <text evidence="3">The sequence shown here is derived from an EMBL/GenBank/DDBJ whole genome shotgun (WGS) entry which is preliminary data.</text>
</comment>
<accession>A0A662DEW7</accession>
<dbReference type="InterPro" id="IPR035965">
    <property type="entry name" value="PAS-like_dom_sf"/>
</dbReference>
<gene>
    <name evidence="3" type="ORF">DRJ04_05020</name>
</gene>
<evidence type="ECO:0000259" key="2">
    <source>
        <dbReference type="PROSITE" id="PS50113"/>
    </source>
</evidence>
<protein>
    <submittedName>
        <fullName evidence="3">Transcriptional regulator</fullName>
    </submittedName>
</protein>
<feature type="domain" description="PAC" evidence="2">
    <location>
        <begin position="82"/>
        <end position="134"/>
    </location>
</feature>
<dbReference type="InterPro" id="IPR000700">
    <property type="entry name" value="PAS-assoc_C"/>
</dbReference>
<evidence type="ECO:0000259" key="1">
    <source>
        <dbReference type="PROSITE" id="PS50112"/>
    </source>
</evidence>
<feature type="non-terminal residue" evidence="3">
    <location>
        <position position="177"/>
    </location>
</feature>
<reference evidence="3 4" key="1">
    <citation type="submission" date="2018-06" db="EMBL/GenBank/DDBJ databases">
        <title>Extensive metabolic versatility and redundancy in microbially diverse, dynamic hydrothermal sediments.</title>
        <authorList>
            <person name="Dombrowski N."/>
            <person name="Teske A."/>
            <person name="Baker B.J."/>
        </authorList>
    </citation>
    <scope>NUCLEOTIDE SEQUENCE [LARGE SCALE GENOMIC DNA]</scope>
    <source>
        <strain evidence="3">B3_G15</strain>
    </source>
</reference>
<dbReference type="NCBIfam" id="TIGR00229">
    <property type="entry name" value="sensory_box"/>
    <property type="match status" value="1"/>
</dbReference>
<dbReference type="AlphaFoldDB" id="A0A662DEW7"/>
<evidence type="ECO:0000313" key="4">
    <source>
        <dbReference type="Proteomes" id="UP000280417"/>
    </source>
</evidence>
<dbReference type="Pfam" id="PF13426">
    <property type="entry name" value="PAS_9"/>
    <property type="match status" value="1"/>
</dbReference>
<name>A0A662DEW7_UNCAE</name>
<proteinExistence type="predicted"/>
<dbReference type="InterPro" id="IPR000014">
    <property type="entry name" value="PAS"/>
</dbReference>
<evidence type="ECO:0000313" key="3">
    <source>
        <dbReference type="EMBL" id="RLE13067.1"/>
    </source>
</evidence>
<feature type="domain" description="PAS" evidence="1">
    <location>
        <begin position="15"/>
        <end position="66"/>
    </location>
</feature>
<organism evidence="3 4">
    <name type="scientific">Aerophobetes bacterium</name>
    <dbReference type="NCBI Taxonomy" id="2030807"/>
    <lineage>
        <taxon>Bacteria</taxon>
        <taxon>Candidatus Aerophobota</taxon>
    </lineage>
</organism>
<dbReference type="SUPFAM" id="SSF55785">
    <property type="entry name" value="PYP-like sensor domain (PAS domain)"/>
    <property type="match status" value="1"/>
</dbReference>